<reference evidence="1 2" key="1">
    <citation type="submission" date="2019-04" db="EMBL/GenBank/DDBJ databases">
        <authorList>
            <person name="Patino-Navarrete R."/>
            <person name="Patino Navarrete R."/>
        </authorList>
    </citation>
    <scope>NUCLEOTIDE SEQUENCE [LARGE SCALE GENOMIC DNA]</scope>
    <source>
        <strain evidence="1">Bacillus thuringiensis strain AR23</strain>
    </source>
</reference>
<dbReference type="AlphaFoldDB" id="A0AAX3HWE0"/>
<sequence>MISALIEALIGSISLSTGLHTKKIDANILYLQQYEWF</sequence>
<comment type="caution">
    <text evidence="1">The sequence shown here is derived from an EMBL/GenBank/DDBJ whole genome shotgun (WGS) entry which is preliminary data.</text>
</comment>
<name>A0AAX3HWE0_BACTI</name>
<accession>A0AAX3HWE0</accession>
<dbReference type="EMBL" id="CAAKHA010000024">
    <property type="protein sequence ID" value="VIJ07072.1"/>
    <property type="molecule type" value="Genomic_DNA"/>
</dbReference>
<evidence type="ECO:0000313" key="2">
    <source>
        <dbReference type="Proteomes" id="UP000508034"/>
    </source>
</evidence>
<proteinExistence type="predicted"/>
<gene>
    <name evidence="1" type="ORF">BTAR23_AR23_05195</name>
</gene>
<organism evidence="1 2">
    <name type="scientific">Bacillus thuringiensis subsp. israelensis</name>
    <dbReference type="NCBI Taxonomy" id="1430"/>
    <lineage>
        <taxon>Bacteria</taxon>
        <taxon>Bacillati</taxon>
        <taxon>Bacillota</taxon>
        <taxon>Bacilli</taxon>
        <taxon>Bacillales</taxon>
        <taxon>Bacillaceae</taxon>
        <taxon>Bacillus</taxon>
        <taxon>Bacillus cereus group</taxon>
    </lineage>
</organism>
<evidence type="ECO:0000313" key="1">
    <source>
        <dbReference type="EMBL" id="VIJ07072.1"/>
    </source>
</evidence>
<protein>
    <submittedName>
        <fullName evidence="1">Uncharacterized protein</fullName>
    </submittedName>
</protein>
<dbReference type="Proteomes" id="UP000508034">
    <property type="component" value="Unassembled WGS sequence"/>
</dbReference>